<evidence type="ECO:0000256" key="6">
    <source>
        <dbReference type="ARBA" id="ARBA00022642"/>
    </source>
</evidence>
<dbReference type="SUPFAM" id="SSF51905">
    <property type="entry name" value="FAD/NAD(P)-binding domain"/>
    <property type="match status" value="1"/>
</dbReference>
<dbReference type="Gene3D" id="3.90.700.10">
    <property type="entry name" value="Succinate dehydrogenase/fumarate reductase flavoprotein, catalytic domain"/>
    <property type="match status" value="1"/>
</dbReference>
<keyword evidence="8 11" id="KW-0560">Oxidoreductase</keyword>
<dbReference type="SUPFAM" id="SSF46977">
    <property type="entry name" value="Succinate dehydrogenase/fumarate reductase flavoprotein C-terminal domain"/>
    <property type="match status" value="1"/>
</dbReference>
<evidence type="ECO:0000259" key="12">
    <source>
        <dbReference type="Pfam" id="PF00890"/>
    </source>
</evidence>
<evidence type="ECO:0000256" key="9">
    <source>
        <dbReference type="ARBA" id="ARBA00048305"/>
    </source>
</evidence>
<evidence type="ECO:0000256" key="8">
    <source>
        <dbReference type="ARBA" id="ARBA00023002"/>
    </source>
</evidence>
<dbReference type="PROSITE" id="PS51257">
    <property type="entry name" value="PROKAR_LIPOPROTEIN"/>
    <property type="match status" value="1"/>
</dbReference>
<dbReference type="EMBL" id="BSDC01000001">
    <property type="protein sequence ID" value="GLH67103.1"/>
    <property type="molecule type" value="Genomic_DNA"/>
</dbReference>
<comment type="caution">
    <text evidence="14">The sequence shown here is derived from an EMBL/GenBank/DDBJ whole genome shotgun (WGS) entry which is preliminary data.</text>
</comment>
<reference evidence="14" key="1">
    <citation type="journal article" date="2023" name="Antonie Van Leeuwenhoek">
        <title>Mesoterricola silvestris gen. nov., sp. nov., Mesoterricola sediminis sp. nov., Geothrix oryzae sp. nov., Geothrix edaphica sp. nov., Geothrix rubra sp. nov., and Geothrix limicola sp. nov., six novel members of Acidobacteriota isolated from soils.</title>
        <authorList>
            <person name="Itoh H."/>
            <person name="Sugisawa Y."/>
            <person name="Mise K."/>
            <person name="Xu Z."/>
            <person name="Kuniyasu M."/>
            <person name="Ushijima N."/>
            <person name="Kawano K."/>
            <person name="Kobayashi E."/>
            <person name="Shiratori Y."/>
            <person name="Masuda Y."/>
            <person name="Senoo K."/>
        </authorList>
    </citation>
    <scope>NUCLEOTIDE SEQUENCE</scope>
    <source>
        <strain evidence="14">Red802</strain>
    </source>
</reference>
<comment type="catalytic activity">
    <reaction evidence="9">
        <text>L-aspartate + O2 = iminosuccinate + H2O2</text>
        <dbReference type="Rhea" id="RHEA:25876"/>
        <dbReference type="ChEBI" id="CHEBI:15379"/>
        <dbReference type="ChEBI" id="CHEBI:16240"/>
        <dbReference type="ChEBI" id="CHEBI:29991"/>
        <dbReference type="ChEBI" id="CHEBI:77875"/>
        <dbReference type="EC" id="1.4.3.16"/>
    </reaction>
    <physiologicalReaction direction="left-to-right" evidence="9">
        <dbReference type="Rhea" id="RHEA:25877"/>
    </physiologicalReaction>
</comment>
<comment type="pathway">
    <text evidence="2 11">Cofactor biosynthesis; NAD(+) biosynthesis; iminoaspartate from L-aspartate (oxidase route): step 1/1.</text>
</comment>
<organism evidence="14 15">
    <name type="scientific">Geothrix edaphica</name>
    <dbReference type="NCBI Taxonomy" id="2927976"/>
    <lineage>
        <taxon>Bacteria</taxon>
        <taxon>Pseudomonadati</taxon>
        <taxon>Acidobacteriota</taxon>
        <taxon>Holophagae</taxon>
        <taxon>Holophagales</taxon>
        <taxon>Holophagaceae</taxon>
        <taxon>Geothrix</taxon>
    </lineage>
</organism>
<evidence type="ECO:0000313" key="15">
    <source>
        <dbReference type="Proteomes" id="UP001165044"/>
    </source>
</evidence>
<comment type="cofactor">
    <cofactor evidence="1 11">
        <name>FAD</name>
        <dbReference type="ChEBI" id="CHEBI:57692"/>
    </cofactor>
</comment>
<dbReference type="PANTHER" id="PTHR42716">
    <property type="entry name" value="L-ASPARTATE OXIDASE"/>
    <property type="match status" value="1"/>
</dbReference>
<accession>A0ABQ5PXM0</accession>
<sequence length="524" mass="56430">MKDMADLLVLGAGIAGCSAALRAAEQGVTVVLVAKDELGGSNTAWAQGGIIGQPPPEEGDSPDLLAADIEAAGAGLCRPEAVRQLAEEGPKLCRSFLWERLGVPFDLGANGTPDPTAEAAHSARRIYHAKDATGLAIQTALSEAVRKHPNIRVREGLCLVDLITSPHHCISPVRVYEPIRVHGAFLFDPATGGVEGLLARRTLLATGGLGYLYLHTTNPSGATGDGLAAAYRASARIVNCEYLQFHPTTLYVPGKPRTLLTEALRGEGAQLLNRKGERFMAKYAPDQLELAPRDVVSRAIFQEMAVSGEPCAYLDLAPVAAKLDLDEHFPTVMAACHAEGIDPHRQPIPVVPAAHYFCGGVLVDLEGRTSLPGLFAAGEVACTGLHGANRLASTSLLEGLVWGFHGADAAVRELRETVDPDPGDLASWRMPEEPVETDPLLIDQDWRLIRSTLWNYAGIVRSSARLERAKADLHYLAHRIERFYHEAPLSRELLELRSGILCARLILNAALQNPESRGCHYRVD</sequence>
<name>A0ABQ5PXM0_9BACT</name>
<dbReference type="InterPro" id="IPR005288">
    <property type="entry name" value="NadB"/>
</dbReference>
<keyword evidence="15" id="KW-1185">Reference proteome</keyword>
<dbReference type="Pfam" id="PF02910">
    <property type="entry name" value="Succ_DH_flav_C"/>
    <property type="match status" value="1"/>
</dbReference>
<dbReference type="InterPro" id="IPR015939">
    <property type="entry name" value="Fum_Rdtase/Succ_DH_flav-like_C"/>
</dbReference>
<dbReference type="PRINTS" id="PR00368">
    <property type="entry name" value="FADPNR"/>
</dbReference>
<dbReference type="NCBIfam" id="TIGR00551">
    <property type="entry name" value="nadB"/>
    <property type="match status" value="1"/>
</dbReference>
<comment type="function">
    <text evidence="11">Catalyzes the oxidation of L-aspartate to iminoaspartate.</text>
</comment>
<evidence type="ECO:0000256" key="2">
    <source>
        <dbReference type="ARBA" id="ARBA00004950"/>
    </source>
</evidence>
<evidence type="ECO:0000256" key="7">
    <source>
        <dbReference type="ARBA" id="ARBA00022827"/>
    </source>
</evidence>
<gene>
    <name evidence="14" type="primary">nadB</name>
    <name evidence="14" type="ORF">GETHED_14670</name>
</gene>
<comment type="similarity">
    <text evidence="3 11">Belongs to the FAD-dependent oxidoreductase 2 family. NadB subfamily.</text>
</comment>
<evidence type="ECO:0000313" key="14">
    <source>
        <dbReference type="EMBL" id="GLH67103.1"/>
    </source>
</evidence>
<feature type="domain" description="Fumarate reductase/succinate dehydrogenase flavoprotein-like C-terminal" evidence="13">
    <location>
        <begin position="450"/>
        <end position="524"/>
    </location>
</feature>
<dbReference type="PANTHER" id="PTHR42716:SF2">
    <property type="entry name" value="L-ASPARTATE OXIDASE, CHLOROPLASTIC"/>
    <property type="match status" value="1"/>
</dbReference>
<dbReference type="InterPro" id="IPR027477">
    <property type="entry name" value="Succ_DH/fumarate_Rdtase_cat_sf"/>
</dbReference>
<dbReference type="InterPro" id="IPR037099">
    <property type="entry name" value="Fum_R/Succ_DH_flav-like_C_sf"/>
</dbReference>
<proteinExistence type="inferred from homology"/>
<dbReference type="Proteomes" id="UP001165044">
    <property type="component" value="Unassembled WGS sequence"/>
</dbReference>
<evidence type="ECO:0000256" key="10">
    <source>
        <dbReference type="NCBIfam" id="TIGR00551"/>
    </source>
</evidence>
<dbReference type="RefSeq" id="WP_285607956.1">
    <property type="nucleotide sequence ID" value="NZ_BSDC01000001.1"/>
</dbReference>
<comment type="subcellular location">
    <subcellularLocation>
        <location evidence="11">Cytoplasm</location>
    </subcellularLocation>
</comment>
<dbReference type="Gene3D" id="1.20.58.100">
    <property type="entry name" value="Fumarate reductase/succinate dehydrogenase flavoprotein-like, C-terminal domain"/>
    <property type="match status" value="1"/>
</dbReference>
<evidence type="ECO:0000256" key="4">
    <source>
        <dbReference type="ARBA" id="ARBA00012173"/>
    </source>
</evidence>
<dbReference type="SUPFAM" id="SSF56425">
    <property type="entry name" value="Succinate dehydrogenase/fumarate reductase flavoprotein, catalytic domain"/>
    <property type="match status" value="1"/>
</dbReference>
<protein>
    <recommendedName>
        <fullName evidence="4 10">L-aspartate oxidase</fullName>
        <ecNumber evidence="4 10">1.4.3.16</ecNumber>
    </recommendedName>
</protein>
<dbReference type="Gene3D" id="3.50.50.60">
    <property type="entry name" value="FAD/NAD(P)-binding domain"/>
    <property type="match status" value="1"/>
</dbReference>
<dbReference type="InterPro" id="IPR003953">
    <property type="entry name" value="FAD-dep_OxRdtase_2_FAD-bd"/>
</dbReference>
<dbReference type="PRINTS" id="PR00411">
    <property type="entry name" value="PNDRDTASEI"/>
</dbReference>
<evidence type="ECO:0000256" key="3">
    <source>
        <dbReference type="ARBA" id="ARBA00008562"/>
    </source>
</evidence>
<evidence type="ECO:0000256" key="11">
    <source>
        <dbReference type="RuleBase" id="RU362049"/>
    </source>
</evidence>
<keyword evidence="5 11" id="KW-0285">Flavoprotein</keyword>
<keyword evidence="7 11" id="KW-0274">FAD</keyword>
<evidence type="ECO:0000256" key="1">
    <source>
        <dbReference type="ARBA" id="ARBA00001974"/>
    </source>
</evidence>
<dbReference type="EC" id="1.4.3.16" evidence="4 10"/>
<keyword evidence="6 11" id="KW-0662">Pyridine nucleotide biosynthesis</keyword>
<evidence type="ECO:0000259" key="13">
    <source>
        <dbReference type="Pfam" id="PF02910"/>
    </source>
</evidence>
<feature type="domain" description="FAD-dependent oxidoreductase 2 FAD-binding" evidence="12">
    <location>
        <begin position="6"/>
        <end position="396"/>
    </location>
</feature>
<evidence type="ECO:0000256" key="5">
    <source>
        <dbReference type="ARBA" id="ARBA00022630"/>
    </source>
</evidence>
<dbReference type="Pfam" id="PF00890">
    <property type="entry name" value="FAD_binding_2"/>
    <property type="match status" value="1"/>
</dbReference>
<dbReference type="InterPro" id="IPR036188">
    <property type="entry name" value="FAD/NAD-bd_sf"/>
</dbReference>